<reference evidence="1" key="1">
    <citation type="submission" date="2020-05" db="EMBL/GenBank/DDBJ databases">
        <authorList>
            <person name="Chiriac C."/>
            <person name="Salcher M."/>
            <person name="Ghai R."/>
            <person name="Kavagutti S V."/>
        </authorList>
    </citation>
    <scope>NUCLEOTIDE SEQUENCE</scope>
</reference>
<protein>
    <submittedName>
        <fullName evidence="1">Unannotated protein</fullName>
    </submittedName>
</protein>
<dbReference type="GO" id="GO:0005739">
    <property type="term" value="C:mitochondrion"/>
    <property type="evidence" value="ECO:0007669"/>
    <property type="project" value="TreeGrafter"/>
</dbReference>
<dbReference type="PANTHER" id="PTHR11941">
    <property type="entry name" value="ENOYL-COA HYDRATASE-RELATED"/>
    <property type="match status" value="1"/>
</dbReference>
<dbReference type="InterPro" id="IPR001753">
    <property type="entry name" value="Enoyl-CoA_hydra/iso"/>
</dbReference>
<dbReference type="GO" id="GO:0006635">
    <property type="term" value="P:fatty acid beta-oxidation"/>
    <property type="evidence" value="ECO:0007669"/>
    <property type="project" value="TreeGrafter"/>
</dbReference>
<accession>A0A6J7RBP8</accession>
<dbReference type="Pfam" id="PF00378">
    <property type="entry name" value="ECH_1"/>
    <property type="match status" value="1"/>
</dbReference>
<gene>
    <name evidence="1" type="ORF">UFOPK4071_01517</name>
</gene>
<dbReference type="InterPro" id="IPR029045">
    <property type="entry name" value="ClpP/crotonase-like_dom_sf"/>
</dbReference>
<organism evidence="1">
    <name type="scientific">freshwater metagenome</name>
    <dbReference type="NCBI Taxonomy" id="449393"/>
    <lineage>
        <taxon>unclassified sequences</taxon>
        <taxon>metagenomes</taxon>
        <taxon>ecological metagenomes</taxon>
    </lineage>
</organism>
<dbReference type="SUPFAM" id="SSF52096">
    <property type="entry name" value="ClpP/crotonase"/>
    <property type="match status" value="1"/>
</dbReference>
<proteinExistence type="predicted"/>
<dbReference type="PANTHER" id="PTHR11941:SF45">
    <property type="entry name" value="ENOYL-COA DELTA ISOMERASE 1, MITOCHONDRIAL"/>
    <property type="match status" value="1"/>
</dbReference>
<dbReference type="EMBL" id="CAFBPF010000256">
    <property type="protein sequence ID" value="CAB5026106.1"/>
    <property type="molecule type" value="Genomic_DNA"/>
</dbReference>
<name>A0A6J7RBP8_9ZZZZ</name>
<evidence type="ECO:0000313" key="1">
    <source>
        <dbReference type="EMBL" id="CAB5026106.1"/>
    </source>
</evidence>
<dbReference type="Gene3D" id="3.90.226.10">
    <property type="entry name" value="2-enoyl-CoA Hydratase, Chain A, domain 1"/>
    <property type="match status" value="1"/>
</dbReference>
<dbReference type="AlphaFoldDB" id="A0A6J7RBP8"/>
<sequence>MGEARLKLAPATHAFARNIHHRVREENRMHEFRIDDDAIAHIYLDDGKANVLNDASCAALRGGIEAAGEASARALVIHGKVKTFSAGIDLTMVREPDPVKRAATLSNVAHTMLAVWTAPLPTIAAVTGHAIAGGAILAMACDRRIGVKGDFKLGINETRLKMVFPTWAIVIAQAGLRPSSWNQVILEGNLYNPEDAVRFGILDEAVEIDDHAQTVAQLALELSQIPTGAYAGNKDLLRGVEARRAGALVAQEMGAGFASDQIGQSK</sequence>
<dbReference type="CDD" id="cd06558">
    <property type="entry name" value="crotonase-like"/>
    <property type="match status" value="1"/>
</dbReference>